<proteinExistence type="predicted"/>
<dbReference type="EMBL" id="CP002059">
    <property type="protein sequence ID" value="ADI62803.1"/>
    <property type="molecule type" value="Genomic_DNA"/>
</dbReference>
<gene>
    <name evidence="1" type="ordered locus">Aazo_0170</name>
</gene>
<evidence type="ECO:0000313" key="1">
    <source>
        <dbReference type="EMBL" id="ADI62803.1"/>
    </source>
</evidence>
<keyword evidence="2" id="KW-1185">Reference proteome</keyword>
<name>D7DYI0_NOSA0</name>
<reference evidence="1 2" key="1">
    <citation type="journal article" date="2010" name="PLoS ONE">
        <title>Genome erosion in a nitrogen-fixing vertically transmitted endosymbiotic multicellular cyanobacterium.</title>
        <authorList>
            <person name="Ran L."/>
            <person name="Larsson J."/>
            <person name="Vigil-Stenman T."/>
            <person name="Nylander J.A."/>
            <person name="Ininbergs K."/>
            <person name="Zheng W.W."/>
            <person name="Lapidus A."/>
            <person name="Lowry S."/>
            <person name="Haselkorn R."/>
            <person name="Bergman B."/>
        </authorList>
    </citation>
    <scope>NUCLEOTIDE SEQUENCE [LARGE SCALE GENOMIC DNA]</scope>
    <source>
        <strain evidence="1 2">0708</strain>
    </source>
</reference>
<protein>
    <submittedName>
        <fullName evidence="1">Uncharacterized protein</fullName>
    </submittedName>
</protein>
<organism evidence="1 2">
    <name type="scientific">Nostoc azollae (strain 0708)</name>
    <name type="common">Anabaena azollae (strain 0708)</name>
    <dbReference type="NCBI Taxonomy" id="551115"/>
    <lineage>
        <taxon>Bacteria</taxon>
        <taxon>Bacillati</taxon>
        <taxon>Cyanobacteriota</taxon>
        <taxon>Cyanophyceae</taxon>
        <taxon>Nostocales</taxon>
        <taxon>Nostocaceae</taxon>
        <taxon>Trichormus</taxon>
    </lineage>
</organism>
<dbReference type="HOGENOM" id="CLU_2634558_0_0_3"/>
<dbReference type="AlphaFoldDB" id="D7DYI0"/>
<accession>D7DYI0</accession>
<evidence type="ECO:0000313" key="2">
    <source>
        <dbReference type="Proteomes" id="UP000001511"/>
    </source>
</evidence>
<sequence>MSCINSDNVTVLAWIDEQEPKAQILADLQESVPQVTAGQTLSVSELWEDITTYLIGFQIPNPEHEKADGCSCCPIEE</sequence>
<dbReference type="eggNOG" id="ENOG503372B">
    <property type="taxonomic scope" value="Bacteria"/>
</dbReference>
<dbReference type="KEGG" id="naz:Aazo_0170"/>
<dbReference type="Proteomes" id="UP000001511">
    <property type="component" value="Chromosome"/>
</dbReference>